<feature type="non-terminal residue" evidence="2">
    <location>
        <position position="417"/>
    </location>
</feature>
<dbReference type="PANTHER" id="PTHR24111:SF4">
    <property type="entry name" value="LEUCINE-RICH REPEAT-CONTAINING PROTEIN 34"/>
    <property type="match status" value="1"/>
</dbReference>
<dbReference type="OrthoDB" id="272549at2759"/>
<dbReference type="Pfam" id="PF13516">
    <property type="entry name" value="LRR_6"/>
    <property type="match status" value="7"/>
</dbReference>
<evidence type="ECO:0000313" key="3">
    <source>
        <dbReference type="Proteomes" id="UP000522663"/>
    </source>
</evidence>
<keyword evidence="1" id="KW-0677">Repeat</keyword>
<feature type="non-terminal residue" evidence="2">
    <location>
        <position position="1"/>
    </location>
</feature>
<dbReference type="InterPro" id="IPR052201">
    <property type="entry name" value="LRR-containing_regulator"/>
</dbReference>
<proteinExistence type="predicted"/>
<comment type="caution">
    <text evidence="2">The sequence shown here is derived from an EMBL/GenBank/DDBJ whole genome shotgun (WGS) entry which is preliminary data.</text>
</comment>
<protein>
    <submittedName>
        <fullName evidence="2">LRC34 protein</fullName>
    </submittedName>
</protein>
<gene>
    <name evidence="2" type="primary">Lrrc34</name>
    <name evidence="2" type="ORF">ODOGUJ_R10376</name>
</gene>
<dbReference type="SUPFAM" id="SSF52047">
    <property type="entry name" value="RNI-like"/>
    <property type="match status" value="1"/>
</dbReference>
<dbReference type="Proteomes" id="UP000522663">
    <property type="component" value="Unassembled WGS sequence"/>
</dbReference>
<accession>A0A7K9Z051</accession>
<dbReference type="PANTHER" id="PTHR24111">
    <property type="entry name" value="LEUCINE-RICH REPEAT-CONTAINING PROTEIN 34"/>
    <property type="match status" value="1"/>
</dbReference>
<dbReference type="SMART" id="SM00368">
    <property type="entry name" value="LRR_RI"/>
    <property type="match status" value="9"/>
</dbReference>
<dbReference type="InterPro" id="IPR032675">
    <property type="entry name" value="LRR_dom_sf"/>
</dbReference>
<dbReference type="InterPro" id="IPR001611">
    <property type="entry name" value="Leu-rich_rpt"/>
</dbReference>
<dbReference type="EMBL" id="VXAB01013294">
    <property type="protein sequence ID" value="NXJ15693.1"/>
    <property type="molecule type" value="Genomic_DNA"/>
</dbReference>
<reference evidence="2 3" key="1">
    <citation type="submission" date="2019-09" db="EMBL/GenBank/DDBJ databases">
        <title>Bird 10,000 Genomes (B10K) Project - Family phase.</title>
        <authorList>
            <person name="Zhang G."/>
        </authorList>
    </citation>
    <scope>NUCLEOTIDE SEQUENCE [LARGE SCALE GENOMIC DNA]</scope>
    <source>
        <strain evidence="2">B10K-DU-001-53</strain>
        <tissue evidence="2">Muscle</tissue>
    </source>
</reference>
<sequence length="417" mass="46253">MSVPPDLHQQYLQACQNLRQPENRLVARVLQEADGSDNIRWTKGITLKIAGNNHLVPVQRVTDEDVQVLASVLCSAVFVTGLDLRYNVLTDVGVKNMATFLQQNSTLRYLNLMFNDIGTRGAELIANALHRNETLLHLRMTGNKIGNKGGMHFASMLQVNCTLEKLDLGDCDLGTQCLIAIASVLTQNKAVKAVNLNRPLLYSQEEETTIHISLMLKKNSSLVELHLCKHEMKSPGVERLCEALHENCSLRYLDLSCNKITRDDVRFLGELLKQNRTLEILDLSSNRIEDDGAIYLSGALALYNRTLKALSVVSNNISGKGLVALSQSMKINMELSYIYIWGNNLDEAACMAFSELIQAGRLKPAGTDVDPYEVEGHVHLAELSHGLKKHYYWTPSYGEENNAAANASLAIAAVSEY</sequence>
<name>A0A7K9Z051_9GALL</name>
<dbReference type="AlphaFoldDB" id="A0A7K9Z051"/>
<organism evidence="2 3">
    <name type="scientific">Odontophorus gujanensis</name>
    <name type="common">marbled wood quail</name>
    <dbReference type="NCBI Taxonomy" id="886794"/>
    <lineage>
        <taxon>Eukaryota</taxon>
        <taxon>Metazoa</taxon>
        <taxon>Chordata</taxon>
        <taxon>Craniata</taxon>
        <taxon>Vertebrata</taxon>
        <taxon>Euteleostomi</taxon>
        <taxon>Archelosauria</taxon>
        <taxon>Archosauria</taxon>
        <taxon>Dinosauria</taxon>
        <taxon>Saurischia</taxon>
        <taxon>Theropoda</taxon>
        <taxon>Coelurosauria</taxon>
        <taxon>Aves</taxon>
        <taxon>Neognathae</taxon>
        <taxon>Galloanserae</taxon>
        <taxon>Galliformes</taxon>
        <taxon>Odontophoridae</taxon>
        <taxon>Odontophorus</taxon>
    </lineage>
</organism>
<evidence type="ECO:0000256" key="1">
    <source>
        <dbReference type="ARBA" id="ARBA00022737"/>
    </source>
</evidence>
<keyword evidence="3" id="KW-1185">Reference proteome</keyword>
<dbReference type="Gene3D" id="3.80.10.10">
    <property type="entry name" value="Ribonuclease Inhibitor"/>
    <property type="match status" value="3"/>
</dbReference>
<dbReference type="PROSITE" id="PS51450">
    <property type="entry name" value="LRR"/>
    <property type="match status" value="1"/>
</dbReference>
<evidence type="ECO:0000313" key="2">
    <source>
        <dbReference type="EMBL" id="NXJ15693.1"/>
    </source>
</evidence>